<reference evidence="1" key="2">
    <citation type="submission" date="2024-06" db="EMBL/GenBank/DDBJ databases">
        <authorList>
            <person name="Petrova K.O."/>
            <person name="Toshchakov S.V."/>
            <person name="Boltjanskaja Y.V."/>
            <person name="Kevbrin V."/>
        </authorList>
    </citation>
    <scope>NUCLEOTIDE SEQUENCE</scope>
    <source>
        <strain evidence="1">Z-910T</strain>
    </source>
</reference>
<dbReference type="InterPro" id="IPR023430">
    <property type="entry name" value="Pept_HybD-like_dom_sf"/>
</dbReference>
<evidence type="ECO:0000313" key="1">
    <source>
        <dbReference type="EMBL" id="XBX74910.1"/>
    </source>
</evidence>
<dbReference type="GO" id="GO:0006508">
    <property type="term" value="P:proteolysis"/>
    <property type="evidence" value="ECO:0007669"/>
    <property type="project" value="UniProtKB-KW"/>
</dbReference>
<dbReference type="GO" id="GO:0008233">
    <property type="term" value="F:peptidase activity"/>
    <property type="evidence" value="ECO:0007669"/>
    <property type="project" value="UniProtKB-KW"/>
</dbReference>
<dbReference type="AlphaFoldDB" id="A0AAU7VLK5"/>
<dbReference type="RefSeq" id="WP_350343659.1">
    <property type="nucleotide sequence ID" value="NZ_CP158367.1"/>
</dbReference>
<keyword evidence="1" id="KW-0645">Protease</keyword>
<organism evidence="1">
    <name type="scientific">Proteinivorax tanatarense</name>
    <dbReference type="NCBI Taxonomy" id="1260629"/>
    <lineage>
        <taxon>Bacteria</taxon>
        <taxon>Bacillati</taxon>
        <taxon>Bacillota</taxon>
        <taxon>Clostridia</taxon>
        <taxon>Eubacteriales</taxon>
        <taxon>Proteinivoracaceae</taxon>
        <taxon>Proteinivorax</taxon>
    </lineage>
</organism>
<dbReference type="EMBL" id="CP158367">
    <property type="protein sequence ID" value="XBX74910.1"/>
    <property type="molecule type" value="Genomic_DNA"/>
</dbReference>
<dbReference type="InterPro" id="IPR009665">
    <property type="entry name" value="YyaC"/>
</dbReference>
<keyword evidence="1" id="KW-0378">Hydrolase</keyword>
<dbReference type="SUPFAM" id="SSF53163">
    <property type="entry name" value="HybD-like"/>
    <property type="match status" value="1"/>
</dbReference>
<gene>
    <name evidence="1" type="primary">yyaC</name>
    <name evidence="1" type="ORF">PRVXT_002975</name>
</gene>
<name>A0AAU7VLK5_9FIRM</name>
<dbReference type="Pfam" id="PF06866">
    <property type="entry name" value="DUF1256"/>
    <property type="match status" value="1"/>
</dbReference>
<sequence length="198" mass="21630">MFNFFDKDKTKCFKKSVYHKKDECHKDVSALLYNFSCHIKPNWNKLVVLCIGTDRSTGDSLGPIIGSKLFHLNSHDDVLILGNLDDPVHASNLAKNIQSINLLKNPLVIAIDASLGNSDNIGKINLGIGSLKPGAGVKKNLPEVGDIYITGVVNVGGFMEYFVLQNTRLSLVMNMADVISNGLEEFIISVNKNAAKKA</sequence>
<protein>
    <submittedName>
        <fullName evidence="1">Spore protease YyaC</fullName>
    </submittedName>
</protein>
<accession>A0AAU7VLK5</accession>
<proteinExistence type="predicted"/>
<dbReference type="NCBIfam" id="TIGR02841">
    <property type="entry name" value="spore_YyaC"/>
    <property type="match status" value="1"/>
</dbReference>
<reference evidence="1" key="1">
    <citation type="journal article" date="2013" name="Extremophiles">
        <title>Proteinivorax tanatarense gen. nov., sp. nov., an anaerobic, haloalkaliphilic, proteolytic bacterium isolated from a decaying algal bloom, and proposal of Proteinivoraceae fam. nov.</title>
        <authorList>
            <person name="Kevbrin V."/>
            <person name="Boltyanskaya Y."/>
            <person name="Zhilina T."/>
            <person name="Kolganova T."/>
            <person name="Lavrentjeva E."/>
            <person name="Kuznetsov B."/>
        </authorList>
    </citation>
    <scope>NUCLEOTIDE SEQUENCE</scope>
    <source>
        <strain evidence="1">Z-910T</strain>
    </source>
</reference>